<dbReference type="SUPFAM" id="SSF52172">
    <property type="entry name" value="CheY-like"/>
    <property type="match status" value="1"/>
</dbReference>
<keyword evidence="4" id="KW-0804">Transcription</keyword>
<dbReference type="FunFam" id="3.40.50.300:FF:000006">
    <property type="entry name" value="DNA-binding transcriptional regulator NtrC"/>
    <property type="match status" value="1"/>
</dbReference>
<dbReference type="CDD" id="cd00009">
    <property type="entry name" value="AAA"/>
    <property type="match status" value="1"/>
</dbReference>
<dbReference type="SMART" id="SM00448">
    <property type="entry name" value="REC"/>
    <property type="match status" value="1"/>
</dbReference>
<dbReference type="Pfam" id="PF02954">
    <property type="entry name" value="HTH_8"/>
    <property type="match status" value="1"/>
</dbReference>
<proteinExistence type="predicted"/>
<dbReference type="InterPro" id="IPR003593">
    <property type="entry name" value="AAA+_ATPase"/>
</dbReference>
<dbReference type="Gene3D" id="1.10.10.60">
    <property type="entry name" value="Homeodomain-like"/>
    <property type="match status" value="1"/>
</dbReference>
<dbReference type="InterPro" id="IPR025943">
    <property type="entry name" value="Sigma_54_int_dom_ATP-bd_2"/>
</dbReference>
<keyword evidence="5" id="KW-0597">Phosphoprotein</keyword>
<dbReference type="InterPro" id="IPR011006">
    <property type="entry name" value="CheY-like_superfamily"/>
</dbReference>
<dbReference type="EMBL" id="AP035789">
    <property type="protein sequence ID" value="BFO79866.1"/>
    <property type="molecule type" value="Genomic_DNA"/>
</dbReference>
<dbReference type="Gene3D" id="3.40.50.300">
    <property type="entry name" value="P-loop containing nucleotide triphosphate hydrolases"/>
    <property type="match status" value="1"/>
</dbReference>
<dbReference type="Pfam" id="PF00158">
    <property type="entry name" value="Sigma54_activat"/>
    <property type="match status" value="1"/>
</dbReference>
<feature type="domain" description="Response regulatory" evidence="7">
    <location>
        <begin position="5"/>
        <end position="124"/>
    </location>
</feature>
<dbReference type="InterPro" id="IPR058031">
    <property type="entry name" value="AAA_lid_NorR"/>
</dbReference>
<dbReference type="GO" id="GO:0005524">
    <property type="term" value="F:ATP binding"/>
    <property type="evidence" value="ECO:0007669"/>
    <property type="project" value="UniProtKB-KW"/>
</dbReference>
<evidence type="ECO:0000259" key="6">
    <source>
        <dbReference type="PROSITE" id="PS50045"/>
    </source>
</evidence>
<reference evidence="8" key="1">
    <citation type="submission" date="2024-07" db="EMBL/GenBank/DDBJ databases">
        <title>Complete genome sequence of Prevotella sp. YM-2024 GTC17262.</title>
        <authorList>
            <person name="Hayashi M."/>
            <person name="Muto Y."/>
            <person name="Tanaka K."/>
            <person name="Niwa H."/>
        </authorList>
    </citation>
    <scope>NUCLEOTIDE SEQUENCE</scope>
    <source>
        <strain evidence="8">GTC17262</strain>
    </source>
</reference>
<evidence type="ECO:0000256" key="2">
    <source>
        <dbReference type="ARBA" id="ARBA00022840"/>
    </source>
</evidence>
<dbReference type="AlphaFoldDB" id="A0AB33JIC3"/>
<feature type="domain" description="Sigma-54 factor interaction" evidence="6">
    <location>
        <begin position="144"/>
        <end position="373"/>
    </location>
</feature>
<dbReference type="Pfam" id="PF00072">
    <property type="entry name" value="Response_reg"/>
    <property type="match status" value="1"/>
</dbReference>
<dbReference type="GO" id="GO:0006355">
    <property type="term" value="P:regulation of DNA-templated transcription"/>
    <property type="evidence" value="ECO:0007669"/>
    <property type="project" value="InterPro"/>
</dbReference>
<evidence type="ECO:0000256" key="5">
    <source>
        <dbReference type="PROSITE-ProRule" id="PRU00169"/>
    </source>
</evidence>
<dbReference type="SUPFAM" id="SSF46689">
    <property type="entry name" value="Homeodomain-like"/>
    <property type="match status" value="1"/>
</dbReference>
<keyword evidence="1" id="KW-0547">Nucleotide-binding</keyword>
<evidence type="ECO:0000313" key="8">
    <source>
        <dbReference type="EMBL" id="BFO79866.1"/>
    </source>
</evidence>
<gene>
    <name evidence="8" type="ORF">GTC17262_00570</name>
</gene>
<organism evidence="8">
    <name type="scientific">Prevotella sp. GTC17262</name>
    <dbReference type="NCBI Taxonomy" id="3236797"/>
    <lineage>
        <taxon>Bacteria</taxon>
        <taxon>Pseudomonadati</taxon>
        <taxon>Bacteroidota</taxon>
        <taxon>Bacteroidia</taxon>
        <taxon>Bacteroidales</taxon>
        <taxon>Prevotellaceae</taxon>
        <taxon>Prevotella</taxon>
    </lineage>
</organism>
<keyword evidence="2" id="KW-0067">ATP-binding</keyword>
<evidence type="ECO:0000256" key="1">
    <source>
        <dbReference type="ARBA" id="ARBA00022741"/>
    </source>
</evidence>
<evidence type="ECO:0000259" key="7">
    <source>
        <dbReference type="PROSITE" id="PS50110"/>
    </source>
</evidence>
<accession>A0AB33JIC3</accession>
<keyword evidence="3" id="KW-0805">Transcription regulation</keyword>
<dbReference type="GO" id="GO:0000160">
    <property type="term" value="P:phosphorelay signal transduction system"/>
    <property type="evidence" value="ECO:0007669"/>
    <property type="project" value="InterPro"/>
</dbReference>
<dbReference type="Gene3D" id="1.10.8.60">
    <property type="match status" value="1"/>
</dbReference>
<dbReference type="PANTHER" id="PTHR32071:SF113">
    <property type="entry name" value="ALGINATE BIOSYNTHESIS TRANSCRIPTIONAL REGULATORY PROTEIN ALGB"/>
    <property type="match status" value="1"/>
</dbReference>
<dbReference type="PROSITE" id="PS50110">
    <property type="entry name" value="RESPONSE_REGULATORY"/>
    <property type="match status" value="1"/>
</dbReference>
<dbReference type="InterPro" id="IPR027417">
    <property type="entry name" value="P-loop_NTPase"/>
</dbReference>
<dbReference type="InterPro" id="IPR002078">
    <property type="entry name" value="Sigma_54_int"/>
</dbReference>
<dbReference type="InterPro" id="IPR002197">
    <property type="entry name" value="HTH_Fis"/>
</dbReference>
<dbReference type="CDD" id="cd00156">
    <property type="entry name" value="REC"/>
    <property type="match status" value="1"/>
</dbReference>
<dbReference type="InterPro" id="IPR009057">
    <property type="entry name" value="Homeodomain-like_sf"/>
</dbReference>
<dbReference type="SUPFAM" id="SSF52540">
    <property type="entry name" value="P-loop containing nucleoside triphosphate hydrolases"/>
    <property type="match status" value="1"/>
</dbReference>
<sequence>MKKGTLLIVDDNRNILTSVKMLMENHFETIVAVSNPNNIPARVHELQPDVVLLDMNFGSGVNNGNEGLFWLREIKQHRQKTEVVLFTAYADIELAVTGLKEGAADFVVKPWNNEKLVATLLNAYRKTQPGKETRLPSDGRVPMFWGESSAMQELREMVEKVSATDANILITGENGTGKEVLANEIHRLSLRNKAQLMPIDMGAISETLFESELFGHVKGAFTDAKTDCPGKFEQAAEGTLFLDEIGNLSYALQAKLLTALQRRTIVRVGGSRQIPINVRLICATNRDLQQMVRQGDFREDLLYRINTIHLQLPPLRQRRQDIIPLANRFLQKYADIYNKPNLDFTADATEKIESLPWYGNIRELEHAIEKAVILSSSSRYIEDVDIEGSQSHREKPMEEVQTLDEMERRMIEKTIRDCEGNLSMVASQLGISRQTLYNKIKRYGL</sequence>
<dbReference type="PANTHER" id="PTHR32071">
    <property type="entry name" value="TRANSCRIPTIONAL REGULATORY PROTEIN"/>
    <property type="match status" value="1"/>
</dbReference>
<dbReference type="Pfam" id="PF25601">
    <property type="entry name" value="AAA_lid_14"/>
    <property type="match status" value="1"/>
</dbReference>
<dbReference type="InterPro" id="IPR001789">
    <property type="entry name" value="Sig_transdc_resp-reg_receiver"/>
</dbReference>
<evidence type="ECO:0000256" key="4">
    <source>
        <dbReference type="ARBA" id="ARBA00023163"/>
    </source>
</evidence>
<name>A0AB33JIC3_9BACT</name>
<protein>
    <submittedName>
        <fullName evidence="8">Sigma-54 dependent transcriptional regulator</fullName>
    </submittedName>
</protein>
<dbReference type="PRINTS" id="PR01590">
    <property type="entry name" value="HTHFIS"/>
</dbReference>
<dbReference type="Gene3D" id="3.40.50.2300">
    <property type="match status" value="1"/>
</dbReference>
<evidence type="ECO:0000256" key="3">
    <source>
        <dbReference type="ARBA" id="ARBA00023015"/>
    </source>
</evidence>
<feature type="modified residue" description="4-aspartylphosphate" evidence="5">
    <location>
        <position position="54"/>
    </location>
</feature>
<dbReference type="GO" id="GO:0043565">
    <property type="term" value="F:sequence-specific DNA binding"/>
    <property type="evidence" value="ECO:0007669"/>
    <property type="project" value="InterPro"/>
</dbReference>
<dbReference type="PROSITE" id="PS00676">
    <property type="entry name" value="SIGMA54_INTERACT_2"/>
    <property type="match status" value="1"/>
</dbReference>
<dbReference type="SMART" id="SM00382">
    <property type="entry name" value="AAA"/>
    <property type="match status" value="1"/>
</dbReference>
<dbReference type="PROSITE" id="PS50045">
    <property type="entry name" value="SIGMA54_INTERACT_4"/>
    <property type="match status" value="1"/>
</dbReference>